<organism evidence="1">
    <name type="scientific">Cladonia uncialis subsp. uncialis</name>
    <dbReference type="NCBI Taxonomy" id="180999"/>
    <lineage>
        <taxon>Eukaryota</taxon>
        <taxon>Fungi</taxon>
        <taxon>Dikarya</taxon>
        <taxon>Ascomycota</taxon>
        <taxon>Pezizomycotina</taxon>
        <taxon>Lecanoromycetes</taxon>
        <taxon>OSLEUM clade</taxon>
        <taxon>Lecanoromycetidae</taxon>
        <taxon>Lecanorales</taxon>
        <taxon>Lecanorineae</taxon>
        <taxon>Cladoniaceae</taxon>
        <taxon>Cladonia</taxon>
    </lineage>
</organism>
<dbReference type="EMBL" id="MG777481">
    <property type="protein sequence ID" value="AUW30886.1"/>
    <property type="molecule type" value="Genomic_DNA"/>
</dbReference>
<proteinExistence type="predicted"/>
<evidence type="ECO:0000313" key="1">
    <source>
        <dbReference type="EMBL" id="AUW30886.1"/>
    </source>
</evidence>
<name>A0A2K9YDF8_CLAUC</name>
<accession>A0A2K9YDF8</accession>
<reference evidence="1" key="1">
    <citation type="submission" date="2017-12" db="EMBL/GenBank/DDBJ databases">
        <title>Genome Sequencing Reveals a Rich Biosynthetic Potential.</title>
        <authorList>
            <person name="Bertrand R.L."/>
            <person name="Abdel-Hameed M.E."/>
            <person name="Sorensen J.L."/>
        </authorList>
    </citation>
    <scope>NUCLEOTIDE SEQUENCE</scope>
</reference>
<sequence>MIGKEFQRTDKRNIMGGPWSCLWGSSEWTISLPGWKVGVGGTRAGTSIVRNDPDKIRAAIGTVSRGFRLAMLTFATGQYIGHPSIVLSKDAESLAKPTRILDVACSQGNTDDPLPTAREAIGSVICHDSRPRTLSRNLQLIDKLEETTQRTGCRSGQLIMAWSTNQAEDIIAITLIKRIKYLQEKIGSLDVN</sequence>
<protein>
    <submittedName>
        <fullName evidence="1">Putative aldo-keto reductase</fullName>
    </submittedName>
</protein>
<dbReference type="AlphaFoldDB" id="A0A2K9YDF8"/>